<comment type="caution">
    <text evidence="2">The sequence shown here is derived from an EMBL/GenBank/DDBJ whole genome shotgun (WGS) entry which is preliminary data.</text>
</comment>
<accession>A0A4Q9LAF9</accession>
<evidence type="ECO:0000313" key="4">
    <source>
        <dbReference type="Proteomes" id="UP000292282"/>
    </source>
</evidence>
<evidence type="ECO:0000313" key="5">
    <source>
        <dbReference type="Proteomes" id="UP000292362"/>
    </source>
</evidence>
<dbReference type="EMBL" id="PITK01000656">
    <property type="protein sequence ID" value="TBU12718.1"/>
    <property type="molecule type" value="Genomic_DNA"/>
</dbReference>
<dbReference type="Proteomes" id="UP000292282">
    <property type="component" value="Unassembled WGS sequence"/>
</dbReference>
<dbReference type="VEuPathDB" id="MicrosporidiaDB:CWI38_0656p0030"/>
<keyword evidence="4" id="KW-1185">Reference proteome</keyword>
<dbReference type="AlphaFoldDB" id="A0A4Q9LAF9"/>
<evidence type="ECO:0000313" key="3">
    <source>
        <dbReference type="EMBL" id="TBU12718.1"/>
    </source>
</evidence>
<evidence type="ECO:0000313" key="2">
    <source>
        <dbReference type="EMBL" id="TBU04446.1"/>
    </source>
</evidence>
<dbReference type="EMBL" id="PITJ01000197">
    <property type="protein sequence ID" value="TBU04006.1"/>
    <property type="molecule type" value="Genomic_DNA"/>
</dbReference>
<gene>
    <name evidence="2" type="ORF">CWI37_0134p0030</name>
    <name evidence="1" type="ORF">CWI37_0197p0030</name>
    <name evidence="3" type="ORF">CWI38_0656p0030</name>
</gene>
<reference evidence="4 5" key="1">
    <citation type="submission" date="2017-12" db="EMBL/GenBank/DDBJ databases">
        <authorList>
            <person name="Pombert J.-F."/>
            <person name="Haag K.L."/>
            <person name="Ebert D."/>
        </authorList>
    </citation>
    <scope>NUCLEOTIDE SEQUENCE [LARGE SCALE GENOMIC DNA]</scope>
    <source>
        <strain evidence="2">FI-OER-3-3</strain>
        <strain evidence="3">IL-G-3</strain>
    </source>
</reference>
<dbReference type="Proteomes" id="UP000292362">
    <property type="component" value="Unassembled WGS sequence"/>
</dbReference>
<evidence type="ECO:0000313" key="1">
    <source>
        <dbReference type="EMBL" id="TBU04006.1"/>
    </source>
</evidence>
<sequence>MTKICYINLIFINRLFFINGSNDSKSFKSDDYRAYEYAYNTGMERYVKLPEIHISIPKNTPEKYTFIEQKNIKRLILPKIYNDTKIKENILLYHSVEENIYKLMEKYKYLRDNIQNTTANFFTTHSKYYNRSWELLYRIRRRIKLIVKFHKGTNENYNLKQLEICNAMIDSCYINMNILEQTFLKLSQ</sequence>
<dbReference type="VEuPathDB" id="MicrosporidiaDB:CWI37_0197p0030"/>
<proteinExistence type="predicted"/>
<name>A0A4Q9LAF9_9MICR</name>
<protein>
    <submittedName>
        <fullName evidence="2">Uncharacterized protein</fullName>
    </submittedName>
</protein>
<dbReference type="EMBL" id="PITJ01000134">
    <property type="protein sequence ID" value="TBU04446.1"/>
    <property type="molecule type" value="Genomic_DNA"/>
</dbReference>
<dbReference type="VEuPathDB" id="MicrosporidiaDB:CWI37_0134p0030"/>
<organism evidence="2 5">
    <name type="scientific">Hamiltosporidium tvaerminnensis</name>
    <dbReference type="NCBI Taxonomy" id="1176355"/>
    <lineage>
        <taxon>Eukaryota</taxon>
        <taxon>Fungi</taxon>
        <taxon>Fungi incertae sedis</taxon>
        <taxon>Microsporidia</taxon>
        <taxon>Dubosqiidae</taxon>
        <taxon>Hamiltosporidium</taxon>
    </lineage>
</organism>